<feature type="domain" description="SH3" evidence="4">
    <location>
        <begin position="388"/>
        <end position="449"/>
    </location>
</feature>
<feature type="region of interest" description="Disordered" evidence="3">
    <location>
        <begin position="320"/>
        <end position="345"/>
    </location>
</feature>
<sequence>MLMTAQFGLAYGIFHCNQDGRVTSLNITERAPPDIVGAAFGQLTALEELYADGNGWLALPSDLSYLSHLRILHLDRNQISDISSLAALKSLNSNQLTSIPDALSNMPELHVFNARSNQVTGSFPNVTLTWPKLTHLDLGQNHLEGSLPLDWGQATGIQSLRLDGNSFDGAAPESIATLSSLSDVNIAGTNVCGAIPNNTPCSAWSGTNACLAPQRTCSDSSSFTTCTNELLSQCPGAKLLSSTNIPNNTTETQAIFTSTGEDLVPHIAGGAVGALFGIVAIISSIKYWKRGSTTPNRKKTNYGTSNFSVLSGGTGLLKGKESLDGSVGSRSMESRERPFGGGAEESSLTRSASLLIYKDGPPSGPPLLDVAAGVVEVPTVAQGTGYDPMRRRFRIVRGHRPRNPDELALVVGQVVTVEKAFQDQWCLGWNHRNGHRGMFPLSCTAIMESSDVEESRGASDSPNEVGPKNAVLNGALESSDVVRSHRPDLVDEMALREGQKVVVEHYYRDGWCLGYNETTNDRGLFPLACIEKKDKLAVDTSGRASMESVTSTLMMESPASDGHNFDTIRLDETLGRHEKSTLP</sequence>
<dbReference type="InterPro" id="IPR032675">
    <property type="entry name" value="LRR_dom_sf"/>
</dbReference>
<dbReference type="PROSITE" id="PS50002">
    <property type="entry name" value="SH3"/>
    <property type="match status" value="2"/>
</dbReference>
<dbReference type="InterPro" id="IPR001452">
    <property type="entry name" value="SH3_domain"/>
</dbReference>
<dbReference type="InterPro" id="IPR036028">
    <property type="entry name" value="SH3-like_dom_sf"/>
</dbReference>
<evidence type="ECO:0000256" key="1">
    <source>
        <dbReference type="ARBA" id="ARBA00022443"/>
    </source>
</evidence>
<keyword evidence="1 2" id="KW-0728">SH3 domain</keyword>
<keyword evidence="6" id="KW-1185">Reference proteome</keyword>
<gene>
    <name evidence="5" type="ORF">HK097_000188</name>
</gene>
<accession>A0AAD5SHY6</accession>
<dbReference type="Pfam" id="PF14604">
    <property type="entry name" value="SH3_9"/>
    <property type="match status" value="1"/>
</dbReference>
<dbReference type="Pfam" id="PF00560">
    <property type="entry name" value="LRR_1"/>
    <property type="match status" value="1"/>
</dbReference>
<reference evidence="5" key="1">
    <citation type="submission" date="2020-05" db="EMBL/GenBank/DDBJ databases">
        <title>Phylogenomic resolution of chytrid fungi.</title>
        <authorList>
            <person name="Stajich J.E."/>
            <person name="Amses K."/>
            <person name="Simmons R."/>
            <person name="Seto K."/>
            <person name="Myers J."/>
            <person name="Bonds A."/>
            <person name="Quandt C.A."/>
            <person name="Barry K."/>
            <person name="Liu P."/>
            <person name="Grigoriev I."/>
            <person name="Longcore J.E."/>
            <person name="James T.Y."/>
        </authorList>
    </citation>
    <scope>NUCLEOTIDE SEQUENCE</scope>
    <source>
        <strain evidence="5">JEL0318</strain>
    </source>
</reference>
<dbReference type="InterPro" id="IPR053213">
    <property type="entry name" value="RLP29"/>
</dbReference>
<comment type="caution">
    <text evidence="5">The sequence shown here is derived from an EMBL/GenBank/DDBJ whole genome shotgun (WGS) entry which is preliminary data.</text>
</comment>
<dbReference type="PROSITE" id="PS51450">
    <property type="entry name" value="LRR"/>
    <property type="match status" value="1"/>
</dbReference>
<dbReference type="Gene3D" id="3.80.10.10">
    <property type="entry name" value="Ribonuclease Inhibitor"/>
    <property type="match status" value="2"/>
</dbReference>
<dbReference type="SUPFAM" id="SSF52058">
    <property type="entry name" value="L domain-like"/>
    <property type="match status" value="1"/>
</dbReference>
<dbReference type="EMBL" id="JADGJD010000102">
    <property type="protein sequence ID" value="KAJ3054963.1"/>
    <property type="molecule type" value="Genomic_DNA"/>
</dbReference>
<dbReference type="Gene3D" id="2.30.30.40">
    <property type="entry name" value="SH3 Domains"/>
    <property type="match status" value="2"/>
</dbReference>
<dbReference type="AlphaFoldDB" id="A0AAD5SHY6"/>
<feature type="domain" description="SH3" evidence="4">
    <location>
        <begin position="474"/>
        <end position="535"/>
    </location>
</feature>
<name>A0AAD5SHY6_9FUNG</name>
<dbReference type="PANTHER" id="PTHR48009:SF16">
    <property type="entry name" value="LEUCINE-RICH REPEAT-CONTAINING N-TERMINAL PLANT-TYPE DOMAIN-CONTAINING PROTEIN"/>
    <property type="match status" value="1"/>
</dbReference>
<evidence type="ECO:0000256" key="2">
    <source>
        <dbReference type="PROSITE-ProRule" id="PRU00192"/>
    </source>
</evidence>
<evidence type="ECO:0000313" key="6">
    <source>
        <dbReference type="Proteomes" id="UP001212841"/>
    </source>
</evidence>
<dbReference type="SMART" id="SM00326">
    <property type="entry name" value="SH3"/>
    <property type="match status" value="2"/>
</dbReference>
<dbReference type="SUPFAM" id="SSF50044">
    <property type="entry name" value="SH3-domain"/>
    <property type="match status" value="2"/>
</dbReference>
<dbReference type="InterPro" id="IPR001611">
    <property type="entry name" value="Leu-rich_rpt"/>
</dbReference>
<protein>
    <recommendedName>
        <fullName evidence="4">SH3 domain-containing protein</fullName>
    </recommendedName>
</protein>
<evidence type="ECO:0000313" key="5">
    <source>
        <dbReference type="EMBL" id="KAJ3054963.1"/>
    </source>
</evidence>
<dbReference type="PANTHER" id="PTHR48009">
    <property type="entry name" value="LEUCINE-RICH REPEAT (LRR) FAMILY PROTEIN"/>
    <property type="match status" value="1"/>
</dbReference>
<evidence type="ECO:0000259" key="4">
    <source>
        <dbReference type="PROSITE" id="PS50002"/>
    </source>
</evidence>
<evidence type="ECO:0000256" key="3">
    <source>
        <dbReference type="SAM" id="MobiDB-lite"/>
    </source>
</evidence>
<organism evidence="5 6">
    <name type="scientific">Rhizophlyctis rosea</name>
    <dbReference type="NCBI Taxonomy" id="64517"/>
    <lineage>
        <taxon>Eukaryota</taxon>
        <taxon>Fungi</taxon>
        <taxon>Fungi incertae sedis</taxon>
        <taxon>Chytridiomycota</taxon>
        <taxon>Chytridiomycota incertae sedis</taxon>
        <taxon>Chytridiomycetes</taxon>
        <taxon>Rhizophlyctidales</taxon>
        <taxon>Rhizophlyctidaceae</taxon>
        <taxon>Rhizophlyctis</taxon>
    </lineage>
</organism>
<dbReference type="Proteomes" id="UP001212841">
    <property type="component" value="Unassembled WGS sequence"/>
</dbReference>
<proteinExistence type="predicted"/>